<keyword evidence="1 5" id="KW-0378">Hydrolase</keyword>
<dbReference type="SUPFAM" id="SSF53474">
    <property type="entry name" value="alpha/beta-Hydrolases"/>
    <property type="match status" value="1"/>
</dbReference>
<sequence>MSVASFRHWLVFILLKCAFAAVRTCYSRFFIYCVSFLIDNFDTSWLLPDASHGLWIGSMISSDKKEALVDRLVASDIIIVWVPGGGFRFDLGGLYIPTFVHWIKKLATKDIKCTMLLATNCHFHQHPFPAAMKDISAIHRWLVEDMGIPCNKLIWGADDTGAAIVLDTLYHKIEAENRPAGLLLSSPYIGLDAGGKSWQDNNRLDIITIGAVNRMESIYGSQVDNDDDGGDDDNDNDGLPFAPGTTTSVREVPLGYLGKSAELAKYLPSNILVSVGGNEVLLDDAVWLVARIRESGVSDISLLQCPGQIHLGTLLGPAVVKDRLEWDRSLDNWVDFIISVLKR</sequence>
<proteinExistence type="predicted"/>
<feature type="region of interest" description="Disordered" evidence="2">
    <location>
        <begin position="220"/>
        <end position="246"/>
    </location>
</feature>
<evidence type="ECO:0000256" key="1">
    <source>
        <dbReference type="ARBA" id="ARBA00022801"/>
    </source>
</evidence>
<keyword evidence="3" id="KW-0732">Signal</keyword>
<comment type="caution">
    <text evidence="5">The sequence shown here is derived from an EMBL/GenBank/DDBJ whole genome shotgun (WGS) entry which is preliminary data.</text>
</comment>
<name>A0A1X2I517_9FUNG</name>
<reference evidence="5 6" key="1">
    <citation type="submission" date="2016-07" db="EMBL/GenBank/DDBJ databases">
        <title>Pervasive Adenine N6-methylation of Active Genes in Fungi.</title>
        <authorList>
            <consortium name="DOE Joint Genome Institute"/>
            <person name="Mondo S.J."/>
            <person name="Dannebaum R.O."/>
            <person name="Kuo R.C."/>
            <person name="Labutti K."/>
            <person name="Haridas S."/>
            <person name="Kuo A."/>
            <person name="Salamov A."/>
            <person name="Ahrendt S.R."/>
            <person name="Lipzen A."/>
            <person name="Sullivan W."/>
            <person name="Andreopoulos W.B."/>
            <person name="Clum A."/>
            <person name="Lindquist E."/>
            <person name="Daum C."/>
            <person name="Ramamoorthy G.K."/>
            <person name="Gryganskyi A."/>
            <person name="Culley D."/>
            <person name="Magnuson J.K."/>
            <person name="James T.Y."/>
            <person name="O'Malley M.A."/>
            <person name="Stajich J.E."/>
            <person name="Spatafora J.W."/>
            <person name="Visel A."/>
            <person name="Grigoriev I.V."/>
        </authorList>
    </citation>
    <scope>NUCLEOTIDE SEQUENCE [LARGE SCALE GENOMIC DNA]</scope>
    <source>
        <strain evidence="5 6">NRRL 1336</strain>
    </source>
</reference>
<evidence type="ECO:0000259" key="4">
    <source>
        <dbReference type="Pfam" id="PF07859"/>
    </source>
</evidence>
<accession>A0A1X2I517</accession>
<feature type="domain" description="Alpha/beta hydrolase fold-3" evidence="4">
    <location>
        <begin position="125"/>
        <end position="310"/>
    </location>
</feature>
<feature type="chain" id="PRO_5012145939" evidence="3">
    <location>
        <begin position="21"/>
        <end position="343"/>
    </location>
</feature>
<dbReference type="Proteomes" id="UP000193560">
    <property type="component" value="Unassembled WGS sequence"/>
</dbReference>
<dbReference type="STRING" id="90262.A0A1X2I517"/>
<feature type="compositionally biased region" description="Acidic residues" evidence="2">
    <location>
        <begin position="224"/>
        <end position="236"/>
    </location>
</feature>
<feature type="signal peptide" evidence="3">
    <location>
        <begin position="1"/>
        <end position="20"/>
    </location>
</feature>
<dbReference type="InterPro" id="IPR029058">
    <property type="entry name" value="AB_hydrolase_fold"/>
</dbReference>
<protein>
    <submittedName>
        <fullName evidence="5">Alpha/Beta hydrolase protein</fullName>
    </submittedName>
</protein>
<dbReference type="EMBL" id="MCGE01000027">
    <property type="protein sequence ID" value="ORZ09548.1"/>
    <property type="molecule type" value="Genomic_DNA"/>
</dbReference>
<dbReference type="GO" id="GO:0016787">
    <property type="term" value="F:hydrolase activity"/>
    <property type="evidence" value="ECO:0007669"/>
    <property type="project" value="UniProtKB-KW"/>
</dbReference>
<dbReference type="AlphaFoldDB" id="A0A1X2I517"/>
<dbReference type="Gene3D" id="3.40.50.1820">
    <property type="entry name" value="alpha/beta hydrolase"/>
    <property type="match status" value="1"/>
</dbReference>
<dbReference type="PANTHER" id="PTHR48081">
    <property type="entry name" value="AB HYDROLASE SUPERFAMILY PROTEIN C4A8.06C"/>
    <property type="match status" value="1"/>
</dbReference>
<dbReference type="InterPro" id="IPR013094">
    <property type="entry name" value="AB_hydrolase_3"/>
</dbReference>
<dbReference type="PANTHER" id="PTHR48081:SF8">
    <property type="entry name" value="ALPHA_BETA HYDROLASE FOLD-3 DOMAIN-CONTAINING PROTEIN-RELATED"/>
    <property type="match status" value="1"/>
</dbReference>
<evidence type="ECO:0000313" key="6">
    <source>
        <dbReference type="Proteomes" id="UP000193560"/>
    </source>
</evidence>
<evidence type="ECO:0000313" key="5">
    <source>
        <dbReference type="EMBL" id="ORZ09548.1"/>
    </source>
</evidence>
<gene>
    <name evidence="5" type="ORF">BCR42DRAFT_494964</name>
</gene>
<dbReference type="Pfam" id="PF07859">
    <property type="entry name" value="Abhydrolase_3"/>
    <property type="match status" value="1"/>
</dbReference>
<evidence type="ECO:0000256" key="3">
    <source>
        <dbReference type="SAM" id="SignalP"/>
    </source>
</evidence>
<organism evidence="5 6">
    <name type="scientific">Absidia repens</name>
    <dbReference type="NCBI Taxonomy" id="90262"/>
    <lineage>
        <taxon>Eukaryota</taxon>
        <taxon>Fungi</taxon>
        <taxon>Fungi incertae sedis</taxon>
        <taxon>Mucoromycota</taxon>
        <taxon>Mucoromycotina</taxon>
        <taxon>Mucoromycetes</taxon>
        <taxon>Mucorales</taxon>
        <taxon>Cunninghamellaceae</taxon>
        <taxon>Absidia</taxon>
    </lineage>
</organism>
<dbReference type="OrthoDB" id="408631at2759"/>
<dbReference type="InterPro" id="IPR050300">
    <property type="entry name" value="GDXG_lipolytic_enzyme"/>
</dbReference>
<keyword evidence="6" id="KW-1185">Reference proteome</keyword>
<evidence type="ECO:0000256" key="2">
    <source>
        <dbReference type="SAM" id="MobiDB-lite"/>
    </source>
</evidence>